<keyword evidence="2" id="KW-0472">Membrane</keyword>
<keyword evidence="2" id="KW-0812">Transmembrane</keyword>
<sequence length="284" mass="31489">MDWNLRTCARRGHVTYAPDETPFRERLHTATPVGAAWRCLRCGDFVIGEPQSAGPAERAPIVLRGRALRDALVLRLLSIERFLKGIVVLLAGYGVFRFRTHRDGVERAFNEDLPLLRPFTDRIGWKFEDSAMIHTIRTVIEAESKTLLWVALGLMFYGVLQLVEGVGLWMLKRWGEYFAVVATSLGLPVEIYELSEKVTWLRIGALVVNIVAVLYILLSKRLFGLRGGHAAYAAERHETSLIEVEIAASEPTLPHGLRNPKSPGGPPDGPSAELTTGGNRVGVV</sequence>
<dbReference type="AlphaFoldDB" id="A0A919PET5"/>
<comment type="caution">
    <text evidence="3">The sequence shown here is derived from an EMBL/GenBank/DDBJ whole genome shotgun (WGS) entry which is preliminary data.</text>
</comment>
<dbReference type="InterPro" id="IPR021125">
    <property type="entry name" value="DUF2127"/>
</dbReference>
<evidence type="ECO:0000256" key="1">
    <source>
        <dbReference type="SAM" id="MobiDB-lite"/>
    </source>
</evidence>
<dbReference type="Proteomes" id="UP000660611">
    <property type="component" value="Unassembled WGS sequence"/>
</dbReference>
<keyword evidence="4" id="KW-1185">Reference proteome</keyword>
<accession>A0A919PET5</accession>
<feature type="transmembrane region" description="Helical" evidence="2">
    <location>
        <begin position="200"/>
        <end position="218"/>
    </location>
</feature>
<dbReference type="Pfam" id="PF09900">
    <property type="entry name" value="DUF2127"/>
    <property type="match status" value="1"/>
</dbReference>
<reference evidence="3" key="1">
    <citation type="submission" date="2021-01" db="EMBL/GenBank/DDBJ databases">
        <title>Whole genome shotgun sequence of Dactylosporangium siamense NBRC 106093.</title>
        <authorList>
            <person name="Komaki H."/>
            <person name="Tamura T."/>
        </authorList>
    </citation>
    <scope>NUCLEOTIDE SEQUENCE</scope>
    <source>
        <strain evidence="3">NBRC 106093</strain>
    </source>
</reference>
<proteinExistence type="predicted"/>
<evidence type="ECO:0000256" key="2">
    <source>
        <dbReference type="SAM" id="Phobius"/>
    </source>
</evidence>
<name>A0A919PET5_9ACTN</name>
<keyword evidence="2" id="KW-1133">Transmembrane helix</keyword>
<feature type="region of interest" description="Disordered" evidence="1">
    <location>
        <begin position="252"/>
        <end position="284"/>
    </location>
</feature>
<dbReference type="RefSeq" id="WP_203843963.1">
    <property type="nucleotide sequence ID" value="NZ_BAAAVW010000003.1"/>
</dbReference>
<protein>
    <recommendedName>
        <fullName evidence="5">DUF2127 domain-containing protein</fullName>
    </recommendedName>
</protein>
<dbReference type="EMBL" id="BONQ01000003">
    <property type="protein sequence ID" value="GIG42077.1"/>
    <property type="molecule type" value="Genomic_DNA"/>
</dbReference>
<gene>
    <name evidence="3" type="ORF">Dsi01nite_001180</name>
</gene>
<feature type="transmembrane region" description="Helical" evidence="2">
    <location>
        <begin position="147"/>
        <end position="170"/>
    </location>
</feature>
<evidence type="ECO:0008006" key="5">
    <source>
        <dbReference type="Google" id="ProtNLM"/>
    </source>
</evidence>
<evidence type="ECO:0000313" key="3">
    <source>
        <dbReference type="EMBL" id="GIG42077.1"/>
    </source>
</evidence>
<organism evidence="3 4">
    <name type="scientific">Dactylosporangium siamense</name>
    <dbReference type="NCBI Taxonomy" id="685454"/>
    <lineage>
        <taxon>Bacteria</taxon>
        <taxon>Bacillati</taxon>
        <taxon>Actinomycetota</taxon>
        <taxon>Actinomycetes</taxon>
        <taxon>Micromonosporales</taxon>
        <taxon>Micromonosporaceae</taxon>
        <taxon>Dactylosporangium</taxon>
    </lineage>
</organism>
<evidence type="ECO:0000313" key="4">
    <source>
        <dbReference type="Proteomes" id="UP000660611"/>
    </source>
</evidence>